<dbReference type="InterPro" id="IPR029058">
    <property type="entry name" value="AB_hydrolase_fold"/>
</dbReference>
<name>A0A2S6I966_9BACT</name>
<dbReference type="EMBL" id="PTJC01000005">
    <property type="protein sequence ID" value="PPK88033.1"/>
    <property type="molecule type" value="Genomic_DNA"/>
</dbReference>
<proteinExistence type="predicted"/>
<dbReference type="GO" id="GO:0016747">
    <property type="term" value="F:acyltransferase activity, transferring groups other than amino-acyl groups"/>
    <property type="evidence" value="ECO:0007669"/>
    <property type="project" value="TreeGrafter"/>
</dbReference>
<dbReference type="Pfam" id="PF00756">
    <property type="entry name" value="Esterase"/>
    <property type="match status" value="1"/>
</dbReference>
<dbReference type="AlphaFoldDB" id="A0A2S6I966"/>
<organism evidence="1 2">
    <name type="scientific">Neolewinella xylanilytica</name>
    <dbReference type="NCBI Taxonomy" id="1514080"/>
    <lineage>
        <taxon>Bacteria</taxon>
        <taxon>Pseudomonadati</taxon>
        <taxon>Bacteroidota</taxon>
        <taxon>Saprospiria</taxon>
        <taxon>Saprospirales</taxon>
        <taxon>Lewinellaceae</taxon>
        <taxon>Neolewinella</taxon>
    </lineage>
</organism>
<dbReference type="SUPFAM" id="SSF53474">
    <property type="entry name" value="alpha/beta-Hydrolases"/>
    <property type="match status" value="1"/>
</dbReference>
<dbReference type="GO" id="GO:0016787">
    <property type="term" value="F:hydrolase activity"/>
    <property type="evidence" value="ECO:0007669"/>
    <property type="project" value="UniProtKB-KW"/>
</dbReference>
<sequence length="363" mass="40894">MQAGDGERSRDFTDLETKPSRMLRILTLCLLCNQLSFAQSAAGAGRVVVDSLYSEALENAYGESPTRAVSVYLPPTYDADDTRYPVIYYLHGFLNDHTLTPQMIDVLDYAIASGKIPPFILVVADNRTAIDGSFYSNSEHFGNWETFMAEDLVRYTDTHYRTLARRDSRGVTGHSMGGYGALKLAMRYPQTFSSVYALSPGALTVVGEYGPNGPTYQELAGIETMEDLMQSYFPKVIVAFGRAWSPNPDKPPFYADVPFTYRNDSLVVHPEVLEKWYAEMPVHMIPDHLTQLQSLRGIALDWGRNAGDRFVRQCEMFSQRLENVGIEHQAEEYIGTHTSGIFTREGRVPTDMLPFFAHRLSFE</sequence>
<reference evidence="1 2" key="1">
    <citation type="submission" date="2018-02" db="EMBL/GenBank/DDBJ databases">
        <title>Genomic Encyclopedia of Archaeal and Bacterial Type Strains, Phase II (KMG-II): from individual species to whole genera.</title>
        <authorList>
            <person name="Goeker M."/>
        </authorList>
    </citation>
    <scope>NUCLEOTIDE SEQUENCE [LARGE SCALE GENOMIC DNA]</scope>
    <source>
        <strain evidence="1 2">DSM 29526</strain>
    </source>
</reference>
<evidence type="ECO:0000313" key="1">
    <source>
        <dbReference type="EMBL" id="PPK88033.1"/>
    </source>
</evidence>
<dbReference type="PANTHER" id="PTHR48098">
    <property type="entry name" value="ENTEROCHELIN ESTERASE-RELATED"/>
    <property type="match status" value="1"/>
</dbReference>
<gene>
    <name evidence="1" type="ORF">CLV84_0996</name>
</gene>
<dbReference type="InterPro" id="IPR000801">
    <property type="entry name" value="Esterase-like"/>
</dbReference>
<dbReference type="Proteomes" id="UP000237662">
    <property type="component" value="Unassembled WGS sequence"/>
</dbReference>
<dbReference type="PANTHER" id="PTHR48098:SF1">
    <property type="entry name" value="DIACYLGLYCEROL ACYLTRANSFERASE_MYCOLYLTRANSFERASE AG85A"/>
    <property type="match status" value="1"/>
</dbReference>
<dbReference type="InterPro" id="IPR050583">
    <property type="entry name" value="Mycobacterial_A85_antigen"/>
</dbReference>
<keyword evidence="1" id="KW-0378">Hydrolase</keyword>
<comment type="caution">
    <text evidence="1">The sequence shown here is derived from an EMBL/GenBank/DDBJ whole genome shotgun (WGS) entry which is preliminary data.</text>
</comment>
<keyword evidence="2" id="KW-1185">Reference proteome</keyword>
<accession>A0A2S6I966</accession>
<protein>
    <submittedName>
        <fullName evidence="1">S-formylglutathione hydrolase FrmB</fullName>
    </submittedName>
</protein>
<dbReference type="Gene3D" id="3.40.50.1820">
    <property type="entry name" value="alpha/beta hydrolase"/>
    <property type="match status" value="1"/>
</dbReference>
<evidence type="ECO:0000313" key="2">
    <source>
        <dbReference type="Proteomes" id="UP000237662"/>
    </source>
</evidence>